<gene>
    <name evidence="1" type="ORF">NPIL_280951</name>
</gene>
<evidence type="ECO:0000313" key="1">
    <source>
        <dbReference type="EMBL" id="GFS46882.1"/>
    </source>
</evidence>
<keyword evidence="2" id="KW-1185">Reference proteome</keyword>
<dbReference type="EMBL" id="BMAW01044884">
    <property type="protein sequence ID" value="GFS46882.1"/>
    <property type="molecule type" value="Genomic_DNA"/>
</dbReference>
<evidence type="ECO:0000313" key="2">
    <source>
        <dbReference type="Proteomes" id="UP000887013"/>
    </source>
</evidence>
<sequence length="155" mass="17928">MCSVSSSAIRHRGARGRAAETILCWYLFWRVYSDGPPCRRSMSEGGTMMWFPVSGCKVTPKTQLEDENFSSDLILLSFGTFVRSFYRVGMDDPLRWNKGTDTLLRFCNENGNKDPVLLEKEFSEIKNKERIKVNVTDMSNLIGVRRRINTRMRSR</sequence>
<dbReference type="AlphaFoldDB" id="A0A8X6IIR8"/>
<accession>A0A8X6IIR8</accession>
<dbReference type="Proteomes" id="UP000887013">
    <property type="component" value="Unassembled WGS sequence"/>
</dbReference>
<comment type="caution">
    <text evidence="1">The sequence shown here is derived from an EMBL/GenBank/DDBJ whole genome shotgun (WGS) entry which is preliminary data.</text>
</comment>
<organism evidence="1 2">
    <name type="scientific">Nephila pilipes</name>
    <name type="common">Giant wood spider</name>
    <name type="synonym">Nephila maculata</name>
    <dbReference type="NCBI Taxonomy" id="299642"/>
    <lineage>
        <taxon>Eukaryota</taxon>
        <taxon>Metazoa</taxon>
        <taxon>Ecdysozoa</taxon>
        <taxon>Arthropoda</taxon>
        <taxon>Chelicerata</taxon>
        <taxon>Arachnida</taxon>
        <taxon>Araneae</taxon>
        <taxon>Araneomorphae</taxon>
        <taxon>Entelegynae</taxon>
        <taxon>Araneoidea</taxon>
        <taxon>Nephilidae</taxon>
        <taxon>Nephila</taxon>
    </lineage>
</organism>
<name>A0A8X6IIR8_NEPPI</name>
<reference evidence="1" key="1">
    <citation type="submission" date="2020-08" db="EMBL/GenBank/DDBJ databases">
        <title>Multicomponent nature underlies the extraordinary mechanical properties of spider dragline silk.</title>
        <authorList>
            <person name="Kono N."/>
            <person name="Nakamura H."/>
            <person name="Mori M."/>
            <person name="Yoshida Y."/>
            <person name="Ohtoshi R."/>
            <person name="Malay A.D."/>
            <person name="Moran D.A.P."/>
            <person name="Tomita M."/>
            <person name="Numata K."/>
            <person name="Arakawa K."/>
        </authorList>
    </citation>
    <scope>NUCLEOTIDE SEQUENCE</scope>
</reference>
<proteinExistence type="predicted"/>
<protein>
    <submittedName>
        <fullName evidence="1">Uncharacterized protein</fullName>
    </submittedName>
</protein>